<evidence type="ECO:0000313" key="4">
    <source>
        <dbReference type="Proteomes" id="UP000010808"/>
    </source>
</evidence>
<dbReference type="EMBL" id="FO203522">
    <property type="protein sequence ID" value="CCO24071.1"/>
    <property type="molecule type" value="Genomic_DNA"/>
</dbReference>
<protein>
    <submittedName>
        <fullName evidence="3">Tol-pal system protein YbgF</fullName>
    </submittedName>
</protein>
<dbReference type="Pfam" id="PF13174">
    <property type="entry name" value="TPR_6"/>
    <property type="match status" value="1"/>
</dbReference>
<sequence length="275" mass="31017">MQYFRILSIFVLAFIISGCVASKQPEKPAWGGSEEWRLKSLEENFLNFKEGMREQNHQIERNHNETTAQIEKLQDRMSEFDNILAELKENQQKMMTMKVEEDITPEGTTEDVVMGGSESSEEKPWMNVPGENTAAAGTVTAGADNEPASSLSGDALYQEGVRLVMNDKPLEARALLNQYLKDNGSSKLAPNALYWIGETFYSEKSFAQSILKFKEVGRRFPKAGKVPDAMLKIGLAYDKLGDRENSVFYLRTLLEDYPKSDPAKIGRSRLREIEG</sequence>
<dbReference type="InterPro" id="IPR019734">
    <property type="entry name" value="TPR_rpt"/>
</dbReference>
<dbReference type="HOGENOM" id="CLU_044315_3_1_7"/>
<accession>L0REU4</accession>
<dbReference type="PROSITE" id="PS51257">
    <property type="entry name" value="PROKAR_LIPOPROTEIN"/>
    <property type="match status" value="1"/>
</dbReference>
<dbReference type="OrthoDB" id="9781271at2"/>
<dbReference type="InterPro" id="IPR011990">
    <property type="entry name" value="TPR-like_helical_dom_sf"/>
</dbReference>
<dbReference type="GO" id="GO:0051301">
    <property type="term" value="P:cell division"/>
    <property type="evidence" value="ECO:0007669"/>
    <property type="project" value="InterPro"/>
</dbReference>
<dbReference type="RefSeq" id="WP_015336673.1">
    <property type="nucleotide sequence ID" value="NC_020055.1"/>
</dbReference>
<feature type="region of interest" description="Disordered" evidence="2">
    <location>
        <begin position="108"/>
        <end position="128"/>
    </location>
</feature>
<dbReference type="AlphaFoldDB" id="L0REU4"/>
<dbReference type="SUPFAM" id="SSF48452">
    <property type="entry name" value="TPR-like"/>
    <property type="match status" value="1"/>
</dbReference>
<evidence type="ECO:0000256" key="1">
    <source>
        <dbReference type="SAM" id="Coils"/>
    </source>
</evidence>
<dbReference type="STRING" id="1121451.DESAM_21794"/>
<evidence type="ECO:0000313" key="3">
    <source>
        <dbReference type="EMBL" id="CCO24071.1"/>
    </source>
</evidence>
<reference evidence="3 4" key="1">
    <citation type="submission" date="2012-10" db="EMBL/GenBank/DDBJ databases">
        <authorList>
            <person name="Genoscope - CEA"/>
        </authorList>
    </citation>
    <scope>NUCLEOTIDE SEQUENCE [LARGE SCALE GENOMIC DNA]</scope>
    <source>
        <strain evidence="4">AM13 / DSM 14728</strain>
    </source>
</reference>
<name>L0REU4_9BACT</name>
<dbReference type="Proteomes" id="UP000010808">
    <property type="component" value="Chromosome"/>
</dbReference>
<keyword evidence="4" id="KW-1185">Reference proteome</keyword>
<dbReference type="HAMAP" id="MF_02066">
    <property type="entry name" value="CpoB"/>
    <property type="match status" value="1"/>
</dbReference>
<keyword evidence="1" id="KW-0175">Coiled coil</keyword>
<dbReference type="eggNOG" id="COG1729">
    <property type="taxonomic scope" value="Bacteria"/>
</dbReference>
<dbReference type="PATRIC" id="fig|1121451.3.peg.2030"/>
<proteinExistence type="inferred from homology"/>
<dbReference type="Gene3D" id="1.25.40.10">
    <property type="entry name" value="Tetratricopeptide repeat domain"/>
    <property type="match status" value="1"/>
</dbReference>
<feature type="coiled-coil region" evidence="1">
    <location>
        <begin position="49"/>
        <end position="90"/>
    </location>
</feature>
<gene>
    <name evidence="3" type="ORF">DESAM_21794</name>
</gene>
<dbReference type="KEGG" id="dhy:DESAM_21794"/>
<evidence type="ECO:0000256" key="2">
    <source>
        <dbReference type="SAM" id="MobiDB-lite"/>
    </source>
</evidence>
<dbReference type="InterPro" id="IPR034706">
    <property type="entry name" value="CpoB"/>
</dbReference>
<organism evidence="3 4">
    <name type="scientific">Maridesulfovibrio hydrothermalis AM13 = DSM 14728</name>
    <dbReference type="NCBI Taxonomy" id="1121451"/>
    <lineage>
        <taxon>Bacteria</taxon>
        <taxon>Pseudomonadati</taxon>
        <taxon>Thermodesulfobacteriota</taxon>
        <taxon>Desulfovibrionia</taxon>
        <taxon>Desulfovibrionales</taxon>
        <taxon>Desulfovibrionaceae</taxon>
        <taxon>Maridesulfovibrio</taxon>
    </lineage>
</organism>